<evidence type="ECO:0000313" key="2">
    <source>
        <dbReference type="Proteomes" id="UP000178587"/>
    </source>
</evidence>
<dbReference type="EMBL" id="MFLU01000007">
    <property type="protein sequence ID" value="OGG75143.1"/>
    <property type="molecule type" value="Genomic_DNA"/>
</dbReference>
<evidence type="ECO:0008006" key="3">
    <source>
        <dbReference type="Google" id="ProtNLM"/>
    </source>
</evidence>
<gene>
    <name evidence="1" type="ORF">A3A34_02190</name>
</gene>
<organism evidence="1 2">
    <name type="scientific">Candidatus Kaiserbacteria bacterium RIFCSPLOWO2_01_FULL_50_24</name>
    <dbReference type="NCBI Taxonomy" id="1798507"/>
    <lineage>
        <taxon>Bacteria</taxon>
        <taxon>Candidatus Kaiseribacteriota</taxon>
    </lineage>
</organism>
<sequence>MTTLLQEAMEKLSLLPEERQNELGKMLIDVAAEDLHPYVLSDDERAAIEESLAQAQQGAYATDEEVAAMWRRFGL</sequence>
<evidence type="ECO:0000313" key="1">
    <source>
        <dbReference type="EMBL" id="OGG75143.1"/>
    </source>
</evidence>
<proteinExistence type="predicted"/>
<dbReference type="STRING" id="1798507.A3A34_02190"/>
<name>A0A1F6ENA9_9BACT</name>
<dbReference type="AlphaFoldDB" id="A0A1F6ENA9"/>
<dbReference type="Proteomes" id="UP000178587">
    <property type="component" value="Unassembled WGS sequence"/>
</dbReference>
<comment type="caution">
    <text evidence="1">The sequence shown here is derived from an EMBL/GenBank/DDBJ whole genome shotgun (WGS) entry which is preliminary data.</text>
</comment>
<protein>
    <recommendedName>
        <fullName evidence="3">Addiction module protein</fullName>
    </recommendedName>
</protein>
<reference evidence="1 2" key="1">
    <citation type="journal article" date="2016" name="Nat. Commun.">
        <title>Thousands of microbial genomes shed light on interconnected biogeochemical processes in an aquifer system.</title>
        <authorList>
            <person name="Anantharaman K."/>
            <person name="Brown C.T."/>
            <person name="Hug L.A."/>
            <person name="Sharon I."/>
            <person name="Castelle C.J."/>
            <person name="Probst A.J."/>
            <person name="Thomas B.C."/>
            <person name="Singh A."/>
            <person name="Wilkins M.J."/>
            <person name="Karaoz U."/>
            <person name="Brodie E.L."/>
            <person name="Williams K.H."/>
            <person name="Hubbard S.S."/>
            <person name="Banfield J.F."/>
        </authorList>
    </citation>
    <scope>NUCLEOTIDE SEQUENCE [LARGE SCALE GENOMIC DNA]</scope>
</reference>
<accession>A0A1F6ENA9</accession>